<evidence type="ECO:0000313" key="2">
    <source>
        <dbReference type="EMBL" id="KAA1012601.1"/>
    </source>
</evidence>
<dbReference type="EMBL" id="VTUZ01000006">
    <property type="protein sequence ID" value="KAA1012601.1"/>
    <property type="molecule type" value="Genomic_DNA"/>
</dbReference>
<gene>
    <name evidence="2" type="ORF">FVF58_12015</name>
</gene>
<organism evidence="2 3">
    <name type="scientific">Paraburkholderia panacisoli</name>
    <dbReference type="NCBI Taxonomy" id="2603818"/>
    <lineage>
        <taxon>Bacteria</taxon>
        <taxon>Pseudomonadati</taxon>
        <taxon>Pseudomonadota</taxon>
        <taxon>Betaproteobacteria</taxon>
        <taxon>Burkholderiales</taxon>
        <taxon>Burkholderiaceae</taxon>
        <taxon>Paraburkholderia</taxon>
    </lineage>
</organism>
<reference evidence="2 3" key="1">
    <citation type="submission" date="2019-08" db="EMBL/GenBank/DDBJ databases">
        <title>Paraburkholderia sp. DCY113.</title>
        <authorList>
            <person name="Kang J."/>
        </authorList>
    </citation>
    <scope>NUCLEOTIDE SEQUENCE [LARGE SCALE GENOMIC DNA]</scope>
    <source>
        <strain evidence="2 3">DCY113</strain>
    </source>
</reference>
<dbReference type="AlphaFoldDB" id="A0A5B0HBQ9"/>
<evidence type="ECO:0000256" key="1">
    <source>
        <dbReference type="SAM" id="MobiDB-lite"/>
    </source>
</evidence>
<proteinExistence type="predicted"/>
<keyword evidence="3" id="KW-1185">Reference proteome</keyword>
<dbReference type="RefSeq" id="WP_149670119.1">
    <property type="nucleotide sequence ID" value="NZ_VTUZ01000006.1"/>
</dbReference>
<accession>A0A5B0HBQ9</accession>
<dbReference type="Proteomes" id="UP000325273">
    <property type="component" value="Unassembled WGS sequence"/>
</dbReference>
<name>A0A5B0HBQ9_9BURK</name>
<evidence type="ECO:0000313" key="3">
    <source>
        <dbReference type="Proteomes" id="UP000325273"/>
    </source>
</evidence>
<sequence>MAKTDNEFRQAFARMAPQAIINRDELAALLATTVGAVTQMAYRGELPPTAFPAKRRACWFVEDIRGWLDSAAADRHGMGKQGPIGKADVRIGRPRHTIEEAKR</sequence>
<comment type="caution">
    <text evidence="2">The sequence shown here is derived from an EMBL/GenBank/DDBJ whole genome shotgun (WGS) entry which is preliminary data.</text>
</comment>
<feature type="region of interest" description="Disordered" evidence="1">
    <location>
        <begin position="75"/>
        <end position="103"/>
    </location>
</feature>
<evidence type="ECO:0008006" key="4">
    <source>
        <dbReference type="Google" id="ProtNLM"/>
    </source>
</evidence>
<feature type="compositionally biased region" description="Basic and acidic residues" evidence="1">
    <location>
        <begin position="87"/>
        <end position="103"/>
    </location>
</feature>
<protein>
    <recommendedName>
        <fullName evidence="4">AlpA family transcriptional regulator</fullName>
    </recommendedName>
</protein>